<name>A0ABW3NGC1_9BACI</name>
<evidence type="ECO:0000313" key="3">
    <source>
        <dbReference type="Proteomes" id="UP001597041"/>
    </source>
</evidence>
<gene>
    <name evidence="2" type="ORF">ACFQ19_11640</name>
</gene>
<organism evidence="2 3">
    <name type="scientific">Oceanobacillus locisalsi</name>
    <dbReference type="NCBI Taxonomy" id="546107"/>
    <lineage>
        <taxon>Bacteria</taxon>
        <taxon>Bacillati</taxon>
        <taxon>Bacillota</taxon>
        <taxon>Bacilli</taxon>
        <taxon>Bacillales</taxon>
        <taxon>Bacillaceae</taxon>
        <taxon>Oceanobacillus</taxon>
    </lineage>
</organism>
<reference evidence="3" key="1">
    <citation type="journal article" date="2019" name="Int. J. Syst. Evol. Microbiol.">
        <title>The Global Catalogue of Microorganisms (GCM) 10K type strain sequencing project: providing services to taxonomists for standard genome sequencing and annotation.</title>
        <authorList>
            <consortium name="The Broad Institute Genomics Platform"/>
            <consortium name="The Broad Institute Genome Sequencing Center for Infectious Disease"/>
            <person name="Wu L."/>
            <person name="Ma J."/>
        </authorList>
    </citation>
    <scope>NUCLEOTIDE SEQUENCE [LARGE SCALE GENOMIC DNA]</scope>
    <source>
        <strain evidence="3">CCUG 56608</strain>
    </source>
</reference>
<keyword evidence="3" id="KW-1185">Reference proteome</keyword>
<dbReference type="EMBL" id="JBHTKK010000013">
    <property type="protein sequence ID" value="MFD1066678.1"/>
    <property type="molecule type" value="Genomic_DNA"/>
</dbReference>
<accession>A0ABW3NGC1</accession>
<feature type="compositionally biased region" description="Polar residues" evidence="1">
    <location>
        <begin position="491"/>
        <end position="506"/>
    </location>
</feature>
<proteinExistence type="predicted"/>
<dbReference type="RefSeq" id="WP_379592255.1">
    <property type="nucleotide sequence ID" value="NZ_JBHTKK010000013.1"/>
</dbReference>
<dbReference type="Proteomes" id="UP001597041">
    <property type="component" value="Unassembled WGS sequence"/>
</dbReference>
<protein>
    <recommendedName>
        <fullName evidence="4">Phage portal protein</fullName>
    </recommendedName>
</protein>
<feature type="region of interest" description="Disordered" evidence="1">
    <location>
        <begin position="483"/>
        <end position="520"/>
    </location>
</feature>
<sequence length="520" mass="60354">MTIDWKEFNEKVVTKTHGKVHFYRDLYEGNHSQLFSRAKRLIEKGEIVDEIIYGTKESQNVQTPYIVANVSKLIPEIPAMLVSRSIGNIQTSLSSDDYDSEDDNRAEDENYDNLTTQQEAIRDIESNSHLEFEHWGNIVQQQVDGGLVGVPWLDDKGLRLEFKARDVYYPHPDGMGVDLAYTVEIDEEDYLQVYRERLENGGLRATHMLFSCNQSGKTEPLEEDETKELLHMDELETFYENRERFFIVYWPNEKTFMNPLGVSCLKNQEGKQDEINWTLTRNGITFERNGKPRIAVTQDIMRELQDKAMQRYGDDAKIDHRDLEMTTFDDNGKAMEIIQIDITKIGDVTWVKDLMKLMLMETKTSEKAVDYYMDGSNSAQSGVAKFYDLFTSLLKAEQLQSEYIYFLKQLLESALWLGNQVEPNIMIEQPEIQLKAMIPISRKELIEENNMAYTQGAQSLETTIRRNNPNASEEWIQEELARVEEDKSNDDSNSLMRGRQTLNNFMDNRMGEEEEGDGEE</sequence>
<comment type="caution">
    <text evidence="2">The sequence shown here is derived from an EMBL/GenBank/DDBJ whole genome shotgun (WGS) entry which is preliminary data.</text>
</comment>
<evidence type="ECO:0008006" key="4">
    <source>
        <dbReference type="Google" id="ProtNLM"/>
    </source>
</evidence>
<evidence type="ECO:0000313" key="2">
    <source>
        <dbReference type="EMBL" id="MFD1066678.1"/>
    </source>
</evidence>
<evidence type="ECO:0000256" key="1">
    <source>
        <dbReference type="SAM" id="MobiDB-lite"/>
    </source>
</evidence>